<dbReference type="Pfam" id="PF01478">
    <property type="entry name" value="Peptidase_A24"/>
    <property type="match status" value="1"/>
</dbReference>
<organism evidence="5 7">
    <name type="scientific">Agrobacterium vitis</name>
    <name type="common">Rhizobium vitis</name>
    <dbReference type="NCBI Taxonomy" id="373"/>
    <lineage>
        <taxon>Bacteria</taxon>
        <taxon>Pseudomonadati</taxon>
        <taxon>Pseudomonadota</taxon>
        <taxon>Alphaproteobacteria</taxon>
        <taxon>Hyphomicrobiales</taxon>
        <taxon>Rhizobiaceae</taxon>
        <taxon>Rhizobium/Agrobacterium group</taxon>
        <taxon>Agrobacterium</taxon>
    </lineage>
</organism>
<dbReference type="InterPro" id="IPR000045">
    <property type="entry name" value="Prepilin_IV_endopep_pep"/>
</dbReference>
<dbReference type="OrthoDB" id="9789291at2"/>
<feature type="transmembrane region" description="Helical" evidence="3">
    <location>
        <begin position="132"/>
        <end position="150"/>
    </location>
</feature>
<reference evidence="6 8" key="2">
    <citation type="submission" date="2019-12" db="EMBL/GenBank/DDBJ databases">
        <title>Whole-genome sequencing of Allorhizobium vitis.</title>
        <authorList>
            <person name="Gan H.M."/>
            <person name="Szegedi E."/>
            <person name="Burr T."/>
            <person name="Savka M.A."/>
        </authorList>
    </citation>
    <scope>NUCLEOTIDE SEQUENCE [LARGE SCALE GENOMIC DNA]</scope>
    <source>
        <strain evidence="6 8">CG415</strain>
    </source>
</reference>
<dbReference type="PANTHER" id="PTHR30487">
    <property type="entry name" value="TYPE 4 PREPILIN-LIKE PROTEINS LEADER PEPTIDE-PROCESSING ENZYME"/>
    <property type="match status" value="1"/>
</dbReference>
<proteinExistence type="inferred from homology"/>
<dbReference type="Proteomes" id="UP000436911">
    <property type="component" value="Unassembled WGS sequence"/>
</dbReference>
<name>A0A368NWQ6_AGRVI</name>
<dbReference type="GO" id="GO:0004190">
    <property type="term" value="F:aspartic-type endopeptidase activity"/>
    <property type="evidence" value="ECO:0007669"/>
    <property type="project" value="InterPro"/>
</dbReference>
<dbReference type="GO" id="GO:0005886">
    <property type="term" value="C:plasma membrane"/>
    <property type="evidence" value="ECO:0007669"/>
    <property type="project" value="TreeGrafter"/>
</dbReference>
<dbReference type="EMBL" id="QUSG01000036">
    <property type="protein sequence ID" value="KAA3519306.1"/>
    <property type="molecule type" value="Genomic_DNA"/>
</dbReference>
<evidence type="ECO:0000313" key="6">
    <source>
        <dbReference type="EMBL" id="MVA59474.1"/>
    </source>
</evidence>
<evidence type="ECO:0000256" key="2">
    <source>
        <dbReference type="RuleBase" id="RU003793"/>
    </source>
</evidence>
<evidence type="ECO:0000256" key="3">
    <source>
        <dbReference type="SAM" id="Phobius"/>
    </source>
</evidence>
<evidence type="ECO:0000259" key="4">
    <source>
        <dbReference type="Pfam" id="PF01478"/>
    </source>
</evidence>
<sequence>MTAFDWISVLFVGQLLVISAIDIKTLRIPQVLSLCLGLTGATISFEQGFRTYIDIGLSMLVFGGLFLIIRLVHSRLTARVGLGMGDVKLAAAIGCWIKLDALAMFLAIASCSGLFVVLAAKVRRPALNLRTFRLPFGPFLCASAASVWFTQ</sequence>
<dbReference type="RefSeq" id="WP_060718002.1">
    <property type="nucleotide sequence ID" value="NZ_CP055265.1"/>
</dbReference>
<comment type="caution">
    <text evidence="5">The sequence shown here is derived from an EMBL/GenBank/DDBJ whole genome shotgun (WGS) entry which is preliminary data.</text>
</comment>
<reference evidence="5 7" key="1">
    <citation type="submission" date="2018-08" db="EMBL/GenBank/DDBJ databases">
        <title>Genome sequencing of Agrobacterium vitis strain ICMP 10754.</title>
        <authorList>
            <person name="Visnovsky S.B."/>
            <person name="Pitman A.R."/>
        </authorList>
    </citation>
    <scope>NUCLEOTIDE SEQUENCE [LARGE SCALE GENOMIC DNA]</scope>
    <source>
        <strain evidence="5 7">ICMP 10754</strain>
    </source>
</reference>
<feature type="transmembrane region" description="Helical" evidence="3">
    <location>
        <begin position="6"/>
        <end position="23"/>
    </location>
</feature>
<feature type="transmembrane region" description="Helical" evidence="3">
    <location>
        <begin position="101"/>
        <end position="120"/>
    </location>
</feature>
<evidence type="ECO:0000256" key="1">
    <source>
        <dbReference type="ARBA" id="ARBA00005801"/>
    </source>
</evidence>
<feature type="domain" description="Prepilin type IV endopeptidase peptidase" evidence="4">
    <location>
        <begin position="10"/>
        <end position="117"/>
    </location>
</feature>
<dbReference type="GeneID" id="60681481"/>
<accession>A0A368NWQ6</accession>
<keyword evidence="3" id="KW-0812">Transmembrane</keyword>
<dbReference type="InterPro" id="IPR050882">
    <property type="entry name" value="Prepilin_peptidase/N-MTase"/>
</dbReference>
<evidence type="ECO:0000313" key="5">
    <source>
        <dbReference type="EMBL" id="KAA3519306.1"/>
    </source>
</evidence>
<dbReference type="EMBL" id="WPHU01000021">
    <property type="protein sequence ID" value="MVA59474.1"/>
    <property type="molecule type" value="Genomic_DNA"/>
</dbReference>
<dbReference type="Gene3D" id="1.20.120.1220">
    <property type="match status" value="1"/>
</dbReference>
<comment type="similarity">
    <text evidence="1 2">Belongs to the peptidase A24 family.</text>
</comment>
<dbReference type="AlphaFoldDB" id="A0A368NWQ6"/>
<dbReference type="PRINTS" id="PR00864">
    <property type="entry name" value="PREPILNPTASE"/>
</dbReference>
<feature type="transmembrane region" description="Helical" evidence="3">
    <location>
        <begin position="52"/>
        <end position="72"/>
    </location>
</feature>
<evidence type="ECO:0000313" key="7">
    <source>
        <dbReference type="Proteomes" id="UP000436911"/>
    </source>
</evidence>
<dbReference type="InterPro" id="IPR014032">
    <property type="entry name" value="Peptidase_A24A_bac"/>
</dbReference>
<keyword evidence="3" id="KW-1133">Transmembrane helix</keyword>
<gene>
    <name evidence="5" type="ORF">DXT89_26085</name>
    <name evidence="6" type="ORF">GOZ88_25635</name>
</gene>
<dbReference type="PANTHER" id="PTHR30487:SF0">
    <property type="entry name" value="PREPILIN LEADER PEPTIDASE_N-METHYLTRANSFERASE-RELATED"/>
    <property type="match status" value="1"/>
</dbReference>
<dbReference type="Proteomes" id="UP000440716">
    <property type="component" value="Unassembled WGS sequence"/>
</dbReference>
<keyword evidence="3" id="KW-0472">Membrane</keyword>
<evidence type="ECO:0000313" key="8">
    <source>
        <dbReference type="Proteomes" id="UP000440716"/>
    </source>
</evidence>
<protein>
    <submittedName>
        <fullName evidence="5">Prepilin peptidase</fullName>
    </submittedName>
</protein>
<dbReference type="GO" id="GO:0006465">
    <property type="term" value="P:signal peptide processing"/>
    <property type="evidence" value="ECO:0007669"/>
    <property type="project" value="TreeGrafter"/>
</dbReference>